<dbReference type="CDD" id="cd12194">
    <property type="entry name" value="Kcc4p_like_C"/>
    <property type="match status" value="1"/>
</dbReference>
<dbReference type="InterPro" id="IPR017441">
    <property type="entry name" value="Protein_kinase_ATP_BS"/>
</dbReference>
<dbReference type="Proteomes" id="UP000094565">
    <property type="component" value="Chromosome 1"/>
</dbReference>
<dbReference type="PROSITE" id="PS00108">
    <property type="entry name" value="PROTEIN_KINASE_ST"/>
    <property type="match status" value="1"/>
</dbReference>
<feature type="region of interest" description="Disordered" evidence="14">
    <location>
        <begin position="957"/>
        <end position="1010"/>
    </location>
</feature>
<evidence type="ECO:0000256" key="2">
    <source>
        <dbReference type="ARBA" id="ARBA00010791"/>
    </source>
</evidence>
<dbReference type="OrthoDB" id="504170at2759"/>
<dbReference type="PROSITE" id="PS50011">
    <property type="entry name" value="PROTEIN_KINASE_DOM"/>
    <property type="match status" value="1"/>
</dbReference>
<evidence type="ECO:0000256" key="4">
    <source>
        <dbReference type="ARBA" id="ARBA00022527"/>
    </source>
</evidence>
<accession>A0A1B2J7U7</accession>
<dbReference type="GO" id="GO:0005524">
    <property type="term" value="F:ATP binding"/>
    <property type="evidence" value="ECO:0007669"/>
    <property type="project" value="UniProtKB-UniRule"/>
</dbReference>
<dbReference type="AlphaFoldDB" id="A0A1B2J7U7"/>
<keyword evidence="5" id="KW-0597">Phosphoprotein</keyword>
<evidence type="ECO:0000256" key="11">
    <source>
        <dbReference type="ARBA" id="ARBA00047899"/>
    </source>
</evidence>
<evidence type="ECO:0000256" key="3">
    <source>
        <dbReference type="ARBA" id="ARBA00012513"/>
    </source>
</evidence>
<comment type="catalytic activity">
    <reaction evidence="12">
        <text>L-seryl-[protein] + ATP = O-phospho-L-seryl-[protein] + ADP + H(+)</text>
        <dbReference type="Rhea" id="RHEA:17989"/>
        <dbReference type="Rhea" id="RHEA-COMP:9863"/>
        <dbReference type="Rhea" id="RHEA-COMP:11604"/>
        <dbReference type="ChEBI" id="CHEBI:15378"/>
        <dbReference type="ChEBI" id="CHEBI:29999"/>
        <dbReference type="ChEBI" id="CHEBI:30616"/>
        <dbReference type="ChEBI" id="CHEBI:83421"/>
        <dbReference type="ChEBI" id="CHEBI:456216"/>
        <dbReference type="EC" id="2.7.11.1"/>
    </reaction>
</comment>
<dbReference type="InterPro" id="IPR031850">
    <property type="entry name" value="Fungal_KA1_dom"/>
</dbReference>
<evidence type="ECO:0000259" key="15">
    <source>
        <dbReference type="PROSITE" id="PS50011"/>
    </source>
</evidence>
<feature type="compositionally biased region" description="Polar residues" evidence="14">
    <location>
        <begin position="712"/>
        <end position="723"/>
    </location>
</feature>
<feature type="compositionally biased region" description="Polar residues" evidence="14">
    <location>
        <begin position="978"/>
        <end position="987"/>
    </location>
</feature>
<keyword evidence="8" id="KW-0418">Kinase</keyword>
<sequence length="1169" mass="131832">MTSISFHSRQPSLASSFAPANGLGIHNGTPPIKSHPQYIGPWRLGKTLGRGSTGRVLLATHTSTGQKAAVKVVNKSNLNEESRELNEKGCDSVGLPYGIEREIIIMKLLNHQNVLRLYDVWETSKALYLVLEFVEGGELFDLLVESGPLLEKDAVKFFRQIIAGASYCHALGICHRDLKPENLLLNKDLSIKIADFGMAALEANGRLLETSCGSPHYASPEIVSGLKYQGSASDVWSCGVILFALLTGRLPFDDENIRNLLLKVQKGAFEMPSSLSPEAQNLIAQMLKLAPEERIKTQDILKHPLLLKYPCTEMEQHAMERLPSPDLSIKPVSCREDIDDKILQNLTILWHGRPAEQIIQSLLVENEQNPEKTFYSLLLHYRHDHQDKDLSQSLSMANSINKVIPSPNSQPSSASLSRLSSLTPMRKAPSKPNQLPPLPALPKHVAEKKSSHSPKANKRSSMISVTSKRLSMLSLNSKRSSLFFSNTSSTGSSSPIKGKKASNSSNKRKSAMKRNSITSRIISTYAKLAAEPQYDYMERSTRRTSSNFATLCEKIFSGEDVDFNEFLQEEELELKSQKKARKRQSLLSAKRQSVLVTKVENEDGEILSTDIQYQPVRAVSSPQKKRDSYLLNKDDIEDIKRRSMSLQVNSKRSIDKQIPPRPVSRLDPRYQVYENYKRTSQDAAKELGETDIQGKQKENTEQQHEIKKSLPSIPQVSQSQTAPESDDYLKSSDASLHVANEFLDEMRQSRLLTSKFDLNSIISKQAAEKNKNYRESAVIDGAQTRLSDIKIPQVTRKSRHFSNSNKRLSVLSVYSTKSSYRDLNAKLQDRQNVTSSTSAFTNKRSTRNSLIFKEDDEIDMSIDISAQKANNDFDQAYGQAIDKNLANSENNDRRIEELEKEEERDQIGEIMENKPNLHYKPSKDTLISQDSNKDYYKKLSLPDIPSSPVKKELSFEIHDDTQKDNSGEQKQRAASEKIQPTKQQKANDGSIMRNKSEPTRRVLNDVSNDETLDIPKQRKKSSFLRKISFGNKLAEESEDSQPQQRRKFSDWFRSTSNSDTQELSFIKSKLKKSDMFEALNSLLIGWKQYGVKDITLSRYDSKIVAAVSKHNSTGLKSCRFQIVIKELIDRSAGVRSELVIKKVKGSSKTLKQIVSQIEKVLEQESVLVR</sequence>
<dbReference type="PANTHER" id="PTHR24346:SF110">
    <property type="entry name" value="NON-SPECIFIC SERINE_THREONINE PROTEIN KINASE"/>
    <property type="match status" value="1"/>
</dbReference>
<dbReference type="PROSITE" id="PS00107">
    <property type="entry name" value="PROTEIN_KINASE_ATP"/>
    <property type="match status" value="1"/>
</dbReference>
<dbReference type="GO" id="GO:0001558">
    <property type="term" value="P:regulation of cell growth"/>
    <property type="evidence" value="ECO:0007669"/>
    <property type="project" value="UniProtKB-ARBA"/>
</dbReference>
<dbReference type="EC" id="2.7.11.1" evidence="3"/>
<dbReference type="GO" id="GO:0060258">
    <property type="term" value="P:negative regulation of filamentous growth"/>
    <property type="evidence" value="ECO:0007669"/>
    <property type="project" value="UniProtKB-ARBA"/>
</dbReference>
<keyword evidence="6" id="KW-0808">Transferase</keyword>
<keyword evidence="10" id="KW-0175">Coiled coil</keyword>
<feature type="compositionally biased region" description="Low complexity" evidence="14">
    <location>
        <begin position="405"/>
        <end position="422"/>
    </location>
</feature>
<feature type="region of interest" description="Disordered" evidence="14">
    <location>
        <begin position="642"/>
        <end position="729"/>
    </location>
</feature>
<dbReference type="GO" id="GO:0035556">
    <property type="term" value="P:intracellular signal transduction"/>
    <property type="evidence" value="ECO:0007669"/>
    <property type="project" value="TreeGrafter"/>
</dbReference>
<name>A0A1B2J7U7_PICPA</name>
<feature type="region of interest" description="Disordered" evidence="14">
    <location>
        <begin position="484"/>
        <end position="514"/>
    </location>
</feature>
<dbReference type="GO" id="GO:0005940">
    <property type="term" value="C:septin ring"/>
    <property type="evidence" value="ECO:0007669"/>
    <property type="project" value="UniProtKB-ARBA"/>
</dbReference>
<comment type="catalytic activity">
    <reaction evidence="11">
        <text>L-threonyl-[protein] + ATP = O-phospho-L-threonyl-[protein] + ADP + H(+)</text>
        <dbReference type="Rhea" id="RHEA:46608"/>
        <dbReference type="Rhea" id="RHEA-COMP:11060"/>
        <dbReference type="Rhea" id="RHEA-COMP:11605"/>
        <dbReference type="ChEBI" id="CHEBI:15378"/>
        <dbReference type="ChEBI" id="CHEBI:30013"/>
        <dbReference type="ChEBI" id="CHEBI:30616"/>
        <dbReference type="ChEBI" id="CHEBI:61977"/>
        <dbReference type="ChEBI" id="CHEBI:456216"/>
        <dbReference type="EC" id="2.7.11.1"/>
    </reaction>
</comment>
<evidence type="ECO:0000256" key="12">
    <source>
        <dbReference type="ARBA" id="ARBA00048679"/>
    </source>
</evidence>
<dbReference type="Gene3D" id="3.30.310.220">
    <property type="entry name" value="Fungal kinase associated-1 domain"/>
    <property type="match status" value="1"/>
</dbReference>
<feature type="binding site" evidence="13">
    <location>
        <position position="71"/>
    </location>
    <ligand>
        <name>ATP</name>
        <dbReference type="ChEBI" id="CHEBI:30616"/>
    </ligand>
</feature>
<keyword evidence="7 13" id="KW-0547">Nucleotide-binding</keyword>
<dbReference type="Pfam" id="PF16797">
    <property type="entry name" value="Fungal_KA1"/>
    <property type="match status" value="1"/>
</dbReference>
<protein>
    <recommendedName>
        <fullName evidence="3">non-specific serine/threonine protein kinase</fullName>
        <ecNumber evidence="3">2.7.11.1</ecNumber>
    </recommendedName>
</protein>
<feature type="domain" description="Protein kinase" evidence="15">
    <location>
        <begin position="42"/>
        <end position="306"/>
    </location>
</feature>
<evidence type="ECO:0000256" key="8">
    <source>
        <dbReference type="ARBA" id="ARBA00022777"/>
    </source>
</evidence>
<feature type="compositionally biased region" description="Basic and acidic residues" evidence="14">
    <location>
        <begin position="957"/>
        <end position="975"/>
    </location>
</feature>
<evidence type="ECO:0000256" key="1">
    <source>
        <dbReference type="ARBA" id="ARBA00004266"/>
    </source>
</evidence>
<evidence type="ECO:0000256" key="10">
    <source>
        <dbReference type="ARBA" id="ARBA00023054"/>
    </source>
</evidence>
<comment type="similarity">
    <text evidence="2">Belongs to the protein kinase superfamily. CAMK Ser/Thr protein kinase family. NIM1 subfamily.</text>
</comment>
<comment type="subcellular location">
    <subcellularLocation>
        <location evidence="1">Bud neck</location>
    </subcellularLocation>
</comment>
<dbReference type="InterPro" id="IPR011009">
    <property type="entry name" value="Kinase-like_dom_sf"/>
</dbReference>
<evidence type="ECO:0000256" key="6">
    <source>
        <dbReference type="ARBA" id="ARBA00022679"/>
    </source>
</evidence>
<evidence type="ECO:0000256" key="13">
    <source>
        <dbReference type="PROSITE-ProRule" id="PRU10141"/>
    </source>
</evidence>
<evidence type="ECO:0000256" key="9">
    <source>
        <dbReference type="ARBA" id="ARBA00022840"/>
    </source>
</evidence>
<dbReference type="FunFam" id="1.10.510.10:FF:000394">
    <property type="entry name" value="Serine/threonine-protein kinase HSL1"/>
    <property type="match status" value="1"/>
</dbReference>
<feature type="region of interest" description="Disordered" evidence="14">
    <location>
        <begin position="897"/>
        <end position="928"/>
    </location>
</feature>
<keyword evidence="9 13" id="KW-0067">ATP-binding</keyword>
<dbReference type="EMBL" id="CP014584">
    <property type="protein sequence ID" value="ANZ74012.1"/>
    <property type="molecule type" value="Genomic_DNA"/>
</dbReference>
<evidence type="ECO:0000256" key="14">
    <source>
        <dbReference type="SAM" id="MobiDB-lite"/>
    </source>
</evidence>
<dbReference type="Gene3D" id="1.10.510.10">
    <property type="entry name" value="Transferase(Phosphotransferase) domain 1"/>
    <property type="match status" value="1"/>
</dbReference>
<evidence type="ECO:0000256" key="5">
    <source>
        <dbReference type="ARBA" id="ARBA00022553"/>
    </source>
</evidence>
<keyword evidence="17" id="KW-1185">Reference proteome</keyword>
<organism evidence="16 17">
    <name type="scientific">Komagataella pastoris</name>
    <name type="common">Yeast</name>
    <name type="synonym">Pichia pastoris</name>
    <dbReference type="NCBI Taxonomy" id="4922"/>
    <lineage>
        <taxon>Eukaryota</taxon>
        <taxon>Fungi</taxon>
        <taxon>Dikarya</taxon>
        <taxon>Ascomycota</taxon>
        <taxon>Saccharomycotina</taxon>
        <taxon>Pichiomycetes</taxon>
        <taxon>Pichiales</taxon>
        <taxon>Pichiaceae</taxon>
        <taxon>Komagataella</taxon>
    </lineage>
</organism>
<evidence type="ECO:0000313" key="16">
    <source>
        <dbReference type="EMBL" id="ANZ74012.1"/>
    </source>
</evidence>
<feature type="compositionally biased region" description="Basic and acidic residues" evidence="14">
    <location>
        <begin position="675"/>
        <end position="708"/>
    </location>
</feature>
<dbReference type="InterPro" id="IPR043024">
    <property type="entry name" value="KA1_sf_fungal"/>
</dbReference>
<dbReference type="InterPro" id="IPR008271">
    <property type="entry name" value="Ser/Thr_kinase_AS"/>
</dbReference>
<dbReference type="PANTHER" id="PTHR24346">
    <property type="entry name" value="MAP/MICROTUBULE AFFINITY-REGULATING KINASE"/>
    <property type="match status" value="1"/>
</dbReference>
<reference evidence="16 17" key="1">
    <citation type="submission" date="2016-02" db="EMBL/GenBank/DDBJ databases">
        <title>Comparative genomic and transcriptomic foundation for Pichia pastoris.</title>
        <authorList>
            <person name="Love K.R."/>
            <person name="Shah K.A."/>
            <person name="Whittaker C.A."/>
            <person name="Wu J."/>
            <person name="Bartlett M.C."/>
            <person name="Ma D."/>
            <person name="Leeson R.L."/>
            <person name="Priest M."/>
            <person name="Young S.K."/>
            <person name="Love J.C."/>
        </authorList>
    </citation>
    <scope>NUCLEOTIDE SEQUENCE [LARGE SCALE GENOMIC DNA]</scope>
    <source>
        <strain evidence="16 17">ATCC 28485</strain>
    </source>
</reference>
<dbReference type="GO" id="GO:0030447">
    <property type="term" value="P:filamentous growth"/>
    <property type="evidence" value="ECO:0007669"/>
    <property type="project" value="UniProtKB-ARBA"/>
</dbReference>
<feature type="region of interest" description="Disordered" evidence="14">
    <location>
        <begin position="401"/>
        <end position="465"/>
    </location>
</feature>
<dbReference type="SUPFAM" id="SSF56112">
    <property type="entry name" value="Protein kinase-like (PK-like)"/>
    <property type="match status" value="1"/>
</dbReference>
<evidence type="ECO:0000256" key="7">
    <source>
        <dbReference type="ARBA" id="ARBA00022741"/>
    </source>
</evidence>
<dbReference type="SMART" id="SM00220">
    <property type="entry name" value="S_TKc"/>
    <property type="match status" value="1"/>
</dbReference>
<dbReference type="GO" id="GO:0005935">
    <property type="term" value="C:cellular bud neck"/>
    <property type="evidence" value="ECO:0007669"/>
    <property type="project" value="UniProtKB-SubCell"/>
</dbReference>
<keyword evidence="4" id="KW-0723">Serine/threonine-protein kinase</keyword>
<feature type="compositionally biased region" description="Low complexity" evidence="14">
    <location>
        <begin position="484"/>
        <end position="494"/>
    </location>
</feature>
<proteinExistence type="inferred from homology"/>
<dbReference type="Pfam" id="PF00069">
    <property type="entry name" value="Pkinase"/>
    <property type="match status" value="1"/>
</dbReference>
<feature type="compositionally biased region" description="Basic and acidic residues" evidence="14">
    <location>
        <begin position="994"/>
        <end position="1003"/>
    </location>
</feature>
<feature type="compositionally biased region" description="Basic and acidic residues" evidence="14">
    <location>
        <begin position="897"/>
        <end position="907"/>
    </location>
</feature>
<evidence type="ECO:0000313" key="17">
    <source>
        <dbReference type="Proteomes" id="UP000094565"/>
    </source>
</evidence>
<dbReference type="InterPro" id="IPR000719">
    <property type="entry name" value="Prot_kinase_dom"/>
</dbReference>
<dbReference type="GO" id="GO:0004674">
    <property type="term" value="F:protein serine/threonine kinase activity"/>
    <property type="evidence" value="ECO:0007669"/>
    <property type="project" value="UniProtKB-KW"/>
</dbReference>
<dbReference type="CDD" id="cd14081">
    <property type="entry name" value="STKc_BRSK1_2"/>
    <property type="match status" value="1"/>
</dbReference>
<gene>
    <name evidence="16" type="primary">GIN4</name>
    <name evidence="16" type="ORF">ATY40_BA7501196</name>
</gene>